<keyword evidence="11" id="KW-1185">Reference proteome</keyword>
<feature type="binding site" evidence="9">
    <location>
        <position position="10"/>
    </location>
    <ligand>
        <name>Mg(2+)</name>
        <dbReference type="ChEBI" id="CHEBI:18420"/>
    </ligand>
</feature>
<evidence type="ECO:0000256" key="6">
    <source>
        <dbReference type="ARBA" id="ARBA00052005"/>
    </source>
</evidence>
<protein>
    <recommendedName>
        <fullName evidence="8 9">Phosphonoacetaldehyde hydrolase</fullName>
        <shortName evidence="9">Phosphonatase</shortName>
        <ecNumber evidence="8 9">3.11.1.1</ecNumber>
    </recommendedName>
    <alternativeName>
        <fullName evidence="9">Phosphonoacetaldehyde phosphonohydrolase</fullName>
    </alternativeName>
</protein>
<dbReference type="PANTHER" id="PTHR43434:SF19">
    <property type="entry name" value="PHOSPHONOACETALDEHYDE HYDROLASE"/>
    <property type="match status" value="1"/>
</dbReference>
<keyword evidence="4 9" id="KW-0460">Magnesium</keyword>
<reference evidence="10 11" key="1">
    <citation type="submission" date="2019-11" db="EMBL/GenBank/DDBJ databases">
        <title>Bacillus idriensis genome.</title>
        <authorList>
            <person name="Konopka E.N."/>
            <person name="Newman J.D."/>
        </authorList>
    </citation>
    <scope>NUCLEOTIDE SEQUENCE [LARGE SCALE GENOMIC DNA]</scope>
    <source>
        <strain evidence="10 11">DSM 19097</strain>
    </source>
</reference>
<dbReference type="NCBIfam" id="TIGR01422">
    <property type="entry name" value="phosphonatase"/>
    <property type="match status" value="1"/>
</dbReference>
<comment type="function">
    <text evidence="7 9">Involved in phosphonate degradation.</text>
</comment>
<dbReference type="RefSeq" id="WP_070879652.1">
    <property type="nucleotide sequence ID" value="NZ_CAJGAA010000004.1"/>
</dbReference>
<gene>
    <name evidence="9" type="primary">phnX</name>
    <name evidence="10" type="ORF">GJU41_13545</name>
</gene>
<evidence type="ECO:0000256" key="3">
    <source>
        <dbReference type="ARBA" id="ARBA00022801"/>
    </source>
</evidence>
<feature type="active site" description="Nucleophile" evidence="9">
    <location>
        <position position="10"/>
    </location>
</feature>
<keyword evidence="2 9" id="KW-0479">Metal-binding</keyword>
<evidence type="ECO:0000256" key="1">
    <source>
        <dbReference type="ARBA" id="ARBA00011738"/>
    </source>
</evidence>
<dbReference type="SFLD" id="SFLDS00003">
    <property type="entry name" value="Haloacid_Dehalogenase"/>
    <property type="match status" value="1"/>
</dbReference>
<dbReference type="InterPro" id="IPR036412">
    <property type="entry name" value="HAD-like_sf"/>
</dbReference>
<comment type="subunit">
    <text evidence="1 9">Homodimer.</text>
</comment>
<evidence type="ECO:0000256" key="7">
    <source>
        <dbReference type="ARBA" id="ARBA00056573"/>
    </source>
</evidence>
<dbReference type="EMBL" id="WKKF01000003">
    <property type="protein sequence ID" value="MRX55002.1"/>
    <property type="molecule type" value="Genomic_DNA"/>
</dbReference>
<feature type="binding site" evidence="9">
    <location>
        <position position="12"/>
    </location>
    <ligand>
        <name>Mg(2+)</name>
        <dbReference type="ChEBI" id="CHEBI:18420"/>
    </ligand>
</feature>
<dbReference type="GO" id="GO:0050194">
    <property type="term" value="F:phosphonoacetaldehyde hydrolase activity"/>
    <property type="evidence" value="ECO:0007669"/>
    <property type="project" value="UniProtKB-UniRule"/>
</dbReference>
<evidence type="ECO:0000313" key="10">
    <source>
        <dbReference type="EMBL" id="MRX55002.1"/>
    </source>
</evidence>
<dbReference type="InterPro" id="IPR006323">
    <property type="entry name" value="Phosphonoacetald_hydro"/>
</dbReference>
<accession>A0A6I2MCJ9</accession>
<comment type="caution">
    <text evidence="10">The sequence shown here is derived from an EMBL/GenBank/DDBJ whole genome shotgun (WGS) entry which is preliminary data.</text>
</comment>
<comment type="cofactor">
    <cofactor evidence="9">
        <name>Mg(2+)</name>
        <dbReference type="ChEBI" id="CHEBI:18420"/>
    </cofactor>
    <text evidence="9">Binds 1 Mg(2+) ion per subunit.</text>
</comment>
<dbReference type="GO" id="GO:0000287">
    <property type="term" value="F:magnesium ion binding"/>
    <property type="evidence" value="ECO:0007669"/>
    <property type="project" value="UniProtKB-UniRule"/>
</dbReference>
<dbReference type="InterPro" id="IPR023198">
    <property type="entry name" value="PGP-like_dom2"/>
</dbReference>
<sequence length="265" mass="30370">MRKIEGVILDWAGTTVDYGCFAPLQVFIEVFLNREVSITAEEARKPMGLLKIDHIRALCEMPRIKEEWVTVHGQEPTEQDIEKMYEEFERIIFDILPQFTTPLPGVIQTIQKLREQDLKIGSTTGYTKEMMKIVAPHAKEKGYFPDYLFTPDDVKAGRPYPWMTYMNAIEMGIYPMNKLVKVGDTVSDMKEGINAGMWAVGVILGSNELGLTEDEVSRLDQDELKEKMDEVRDRFYGAGAHYVLNEFAELIPLLEKIEKGLTEHE</sequence>
<comment type="catalytic activity">
    <reaction evidence="6 9">
        <text>phosphonoacetaldehyde + H2O = acetaldehyde + phosphate + H(+)</text>
        <dbReference type="Rhea" id="RHEA:18905"/>
        <dbReference type="ChEBI" id="CHEBI:15343"/>
        <dbReference type="ChEBI" id="CHEBI:15377"/>
        <dbReference type="ChEBI" id="CHEBI:15378"/>
        <dbReference type="ChEBI" id="CHEBI:43474"/>
        <dbReference type="ChEBI" id="CHEBI:58383"/>
        <dbReference type="EC" id="3.11.1.1"/>
    </reaction>
</comment>
<dbReference type="GO" id="GO:0008967">
    <property type="term" value="F:phosphoglycolate phosphatase activity"/>
    <property type="evidence" value="ECO:0007669"/>
    <property type="project" value="TreeGrafter"/>
</dbReference>
<dbReference type="FunFam" id="1.10.150.240:FF:000006">
    <property type="entry name" value="Phosphonoacetaldehyde hydrolase"/>
    <property type="match status" value="1"/>
</dbReference>
<dbReference type="SUPFAM" id="SSF56784">
    <property type="entry name" value="HAD-like"/>
    <property type="match status" value="1"/>
</dbReference>
<evidence type="ECO:0000256" key="4">
    <source>
        <dbReference type="ARBA" id="ARBA00022842"/>
    </source>
</evidence>
<dbReference type="InterPro" id="IPR023214">
    <property type="entry name" value="HAD_sf"/>
</dbReference>
<dbReference type="Pfam" id="PF00702">
    <property type="entry name" value="Hydrolase"/>
    <property type="match status" value="1"/>
</dbReference>
<dbReference type="GO" id="GO:0006281">
    <property type="term" value="P:DNA repair"/>
    <property type="evidence" value="ECO:0007669"/>
    <property type="project" value="TreeGrafter"/>
</dbReference>
<keyword evidence="5 9" id="KW-0704">Schiff base</keyword>
<feature type="binding site" evidence="9">
    <location>
        <position position="184"/>
    </location>
    <ligand>
        <name>Mg(2+)</name>
        <dbReference type="ChEBI" id="CHEBI:18420"/>
    </ligand>
</feature>
<dbReference type="SFLD" id="SFLDG01129">
    <property type="entry name" value="C1.5:_HAD__Beta-PGM__Phosphata"/>
    <property type="match status" value="1"/>
</dbReference>
<proteinExistence type="inferred from homology"/>
<dbReference type="EC" id="3.11.1.1" evidence="8 9"/>
<dbReference type="SFLD" id="SFLDG01135">
    <property type="entry name" value="C1.5.6:_HAD__Beta-PGM__Phospha"/>
    <property type="match status" value="1"/>
</dbReference>
<evidence type="ECO:0000256" key="8">
    <source>
        <dbReference type="ARBA" id="ARBA00066472"/>
    </source>
</evidence>
<evidence type="ECO:0000313" key="11">
    <source>
        <dbReference type="Proteomes" id="UP000441585"/>
    </source>
</evidence>
<dbReference type="HAMAP" id="MF_01375">
    <property type="entry name" value="PhnX"/>
    <property type="match status" value="1"/>
</dbReference>
<dbReference type="CDD" id="cd02586">
    <property type="entry name" value="HAD_PHN"/>
    <property type="match status" value="1"/>
</dbReference>
<name>A0A6I2MCJ9_9BACI</name>
<evidence type="ECO:0000256" key="2">
    <source>
        <dbReference type="ARBA" id="ARBA00022723"/>
    </source>
</evidence>
<feature type="active site" description="Schiff-base intermediate with substrate" evidence="9">
    <location>
        <position position="51"/>
    </location>
</feature>
<dbReference type="GO" id="GO:0005829">
    <property type="term" value="C:cytosol"/>
    <property type="evidence" value="ECO:0007669"/>
    <property type="project" value="TreeGrafter"/>
</dbReference>
<dbReference type="PANTHER" id="PTHR43434">
    <property type="entry name" value="PHOSPHOGLYCOLATE PHOSPHATASE"/>
    <property type="match status" value="1"/>
</dbReference>
<dbReference type="InterPro" id="IPR050155">
    <property type="entry name" value="HAD-like_hydrolase_sf"/>
</dbReference>
<keyword evidence="3 9" id="KW-0378">Hydrolase</keyword>
<dbReference type="Gene3D" id="1.10.150.240">
    <property type="entry name" value="Putative phosphatase, domain 2"/>
    <property type="match status" value="1"/>
</dbReference>
<evidence type="ECO:0000256" key="9">
    <source>
        <dbReference type="HAMAP-Rule" id="MF_01375"/>
    </source>
</evidence>
<organism evidence="10 11">
    <name type="scientific">Metabacillus idriensis</name>
    <dbReference type="NCBI Taxonomy" id="324768"/>
    <lineage>
        <taxon>Bacteria</taxon>
        <taxon>Bacillati</taxon>
        <taxon>Bacillota</taxon>
        <taxon>Bacilli</taxon>
        <taxon>Bacillales</taxon>
        <taxon>Bacillaceae</taxon>
        <taxon>Metabacillus</taxon>
    </lineage>
</organism>
<comment type="similarity">
    <text evidence="9">Belongs to the HAD-like hydrolase superfamily. PhnX family.</text>
</comment>
<dbReference type="Proteomes" id="UP000441585">
    <property type="component" value="Unassembled WGS sequence"/>
</dbReference>
<dbReference type="Gene3D" id="3.40.50.1000">
    <property type="entry name" value="HAD superfamily/HAD-like"/>
    <property type="match status" value="1"/>
</dbReference>
<evidence type="ECO:0000256" key="5">
    <source>
        <dbReference type="ARBA" id="ARBA00023270"/>
    </source>
</evidence>
<dbReference type="AlphaFoldDB" id="A0A6I2MCJ9"/>
<dbReference type="GO" id="GO:0019700">
    <property type="term" value="P:organic phosphonate catabolic process"/>
    <property type="evidence" value="ECO:0007669"/>
    <property type="project" value="InterPro"/>
</dbReference>